<dbReference type="InterPro" id="IPR036156">
    <property type="entry name" value="Beta-gal/glucu_dom_sf"/>
</dbReference>
<name>A0ABS4CKX9_9ENTE</name>
<evidence type="ECO:0000313" key="5">
    <source>
        <dbReference type="Proteomes" id="UP000673375"/>
    </source>
</evidence>
<proteinExistence type="predicted"/>
<keyword evidence="1" id="KW-0472">Membrane</keyword>
<comment type="caution">
    <text evidence="4">The sequence shown here is derived from an EMBL/GenBank/DDBJ whole genome shotgun (WGS) entry which is preliminary data.</text>
</comment>
<accession>A0ABS4CKX9</accession>
<evidence type="ECO:0000259" key="2">
    <source>
        <dbReference type="Pfam" id="PF06030"/>
    </source>
</evidence>
<dbReference type="InterPro" id="IPR021759">
    <property type="entry name" value="WxLIP_HBD"/>
</dbReference>
<gene>
    <name evidence="4" type="ORF">I6N96_13285</name>
</gene>
<protein>
    <submittedName>
        <fullName evidence="4">DUF916 and DUF3324 domain-containing protein</fullName>
    </submittedName>
</protein>
<keyword evidence="1" id="KW-1133">Transmembrane helix</keyword>
<feature type="domain" description="WxL Interacting Protein host binding" evidence="3">
    <location>
        <begin position="146"/>
        <end position="278"/>
    </location>
</feature>
<dbReference type="InterPro" id="IPR010317">
    <property type="entry name" value="WxLIP_PGBD"/>
</dbReference>
<dbReference type="Proteomes" id="UP000673375">
    <property type="component" value="Unassembled WGS sequence"/>
</dbReference>
<evidence type="ECO:0000259" key="3">
    <source>
        <dbReference type="Pfam" id="PF11797"/>
    </source>
</evidence>
<organism evidence="4 5">
    <name type="scientific">Enterococcus larvae</name>
    <dbReference type="NCBI Taxonomy" id="2794352"/>
    <lineage>
        <taxon>Bacteria</taxon>
        <taxon>Bacillati</taxon>
        <taxon>Bacillota</taxon>
        <taxon>Bacilli</taxon>
        <taxon>Lactobacillales</taxon>
        <taxon>Enterococcaceae</taxon>
        <taxon>Enterococcus</taxon>
    </lineage>
</organism>
<evidence type="ECO:0000313" key="4">
    <source>
        <dbReference type="EMBL" id="MBP1047250.1"/>
    </source>
</evidence>
<dbReference type="SUPFAM" id="SSF49303">
    <property type="entry name" value="beta-Galactosidase/glucuronidase domain"/>
    <property type="match status" value="1"/>
</dbReference>
<feature type="transmembrane region" description="Helical" evidence="1">
    <location>
        <begin position="290"/>
        <end position="312"/>
    </location>
</feature>
<keyword evidence="5" id="KW-1185">Reference proteome</keyword>
<feature type="domain" description="WxL Interacting Protein peptidoglycan binding" evidence="2">
    <location>
        <begin position="20"/>
        <end position="138"/>
    </location>
</feature>
<keyword evidence="1" id="KW-0812">Transmembrane</keyword>
<dbReference type="Pfam" id="PF11797">
    <property type="entry name" value="WxLIP_HBD"/>
    <property type="match status" value="1"/>
</dbReference>
<evidence type="ECO:0000256" key="1">
    <source>
        <dbReference type="SAM" id="Phobius"/>
    </source>
</evidence>
<dbReference type="EMBL" id="JAEDXU010000007">
    <property type="protein sequence ID" value="MBP1047250.1"/>
    <property type="molecule type" value="Genomic_DNA"/>
</dbReference>
<dbReference type="Pfam" id="PF06030">
    <property type="entry name" value="WxLIP_PGBD"/>
    <property type="match status" value="1"/>
</dbReference>
<sequence length="340" mass="37317">MSAIVFSSPAQAESLDSFDAVVHFPESQADKKLSYFDVQLAPEQKENLTVTLVNKSEQALTLKASFNRAVTNSAGVIEYSGINEDTSTSAPYDIEKLVTLSDQEIQLEPKQTKDITLTVTMPKDKFSGVLAGGVYFEEVSDEKVEGNVKNVFSREIALLIRSDGTEAKPNVVFDTAKADQVNYRNVIEVGIENTAAVYIKNVTIDYSVLLNGKEVLNGKKEKLSIAPNTRMPFRIPFSGEEFGDGEYTVNVTVSNDQGTWSGSPAFTISKGEANDFNKNDVTVQKAGFDLPWSTIALVAVLLVLAGIVILMINRNKKLKKQLAKKRKKRKKRPAPAAKNN</sequence>
<reference evidence="4 5" key="1">
    <citation type="submission" date="2020-12" db="EMBL/GenBank/DDBJ databases">
        <title>Vagococcus allomyrinae sp. nov. and Enterococcus lavae sp. nov., isolated from the larvae of Allomyrina dichotoma.</title>
        <authorList>
            <person name="Lee S.D."/>
        </authorList>
    </citation>
    <scope>NUCLEOTIDE SEQUENCE [LARGE SCALE GENOMIC DNA]</scope>
    <source>
        <strain evidence="4 5">BWM-S5</strain>
    </source>
</reference>
<dbReference type="RefSeq" id="WP_209558037.1">
    <property type="nucleotide sequence ID" value="NZ_JAEDXU010000007.1"/>
</dbReference>